<keyword evidence="2" id="KW-1185">Reference proteome</keyword>
<dbReference type="STRING" id="95300.SAMN05216558_1345"/>
<sequence>MRTKKPQLLVWLKTASDADVLSTGTSRAYLRLIAYGHKTASAEIAARTESATGGKVTRKDLRPDDWQQIWPELSGA</sequence>
<name>A0A1H2MW64_PSEVA</name>
<evidence type="ECO:0000313" key="2">
    <source>
        <dbReference type="Proteomes" id="UP000295254"/>
    </source>
</evidence>
<protein>
    <submittedName>
        <fullName evidence="1">Uncharacterized protein</fullName>
    </submittedName>
</protein>
<dbReference type="EMBL" id="RRZK01000005">
    <property type="protein sequence ID" value="TDB67157.1"/>
    <property type="molecule type" value="Genomic_DNA"/>
</dbReference>
<organism evidence="1 2">
    <name type="scientific">Pseudomonas vancouverensis</name>
    <dbReference type="NCBI Taxonomy" id="95300"/>
    <lineage>
        <taxon>Bacteria</taxon>
        <taxon>Pseudomonadati</taxon>
        <taxon>Pseudomonadota</taxon>
        <taxon>Gammaproteobacteria</taxon>
        <taxon>Pseudomonadales</taxon>
        <taxon>Pseudomonadaceae</taxon>
        <taxon>Pseudomonas</taxon>
    </lineage>
</organism>
<dbReference type="InterPro" id="IPR031856">
    <property type="entry name" value="YdaS_toxin-like"/>
</dbReference>
<dbReference type="OrthoDB" id="6446140at2"/>
<dbReference type="Gene3D" id="1.10.260.40">
    <property type="entry name" value="lambda repressor-like DNA-binding domains"/>
    <property type="match status" value="1"/>
</dbReference>
<dbReference type="InterPro" id="IPR010982">
    <property type="entry name" value="Lambda_DNA-bd_dom_sf"/>
</dbReference>
<proteinExistence type="predicted"/>
<evidence type="ECO:0000313" key="1">
    <source>
        <dbReference type="EMBL" id="TDB67157.1"/>
    </source>
</evidence>
<dbReference type="AlphaFoldDB" id="A0A1H2MW64"/>
<dbReference type="GO" id="GO:0003677">
    <property type="term" value="F:DNA binding"/>
    <property type="evidence" value="ECO:0007669"/>
    <property type="project" value="InterPro"/>
</dbReference>
<dbReference type="Proteomes" id="UP000295254">
    <property type="component" value="Unassembled WGS sequence"/>
</dbReference>
<reference evidence="2" key="1">
    <citation type="journal article" date="2019" name="bioRxiv">
        <title>Bacterially produced spermidine induces plant systemic susceptibility to pathogens.</title>
        <authorList>
            <person name="Melnyk R.A."/>
            <person name="Beskrovnaya P.A."/>
            <person name="Liu Z."/>
            <person name="Song Y."/>
            <person name="Haney C.H."/>
        </authorList>
    </citation>
    <scope>NUCLEOTIDE SEQUENCE [LARGE SCALE GENOMIC DNA]</scope>
    <source>
        <strain evidence="2">Dha-51</strain>
    </source>
</reference>
<gene>
    <name evidence="1" type="ORF">EIY72_03655</name>
</gene>
<comment type="caution">
    <text evidence="1">The sequence shown here is derived from an EMBL/GenBank/DDBJ whole genome shotgun (WGS) entry which is preliminary data.</text>
</comment>
<dbReference type="Pfam" id="PF15943">
    <property type="entry name" value="YdaS_toxin"/>
    <property type="match status" value="1"/>
</dbReference>
<dbReference type="RefSeq" id="WP_093218289.1">
    <property type="nucleotide sequence ID" value="NZ_LT629803.1"/>
</dbReference>
<accession>A0A1H2MW64</accession>